<protein>
    <submittedName>
        <fullName evidence="7">Exopolysaccharide production protein</fullName>
    </submittedName>
</protein>
<keyword evidence="2 5" id="KW-0812">Transmembrane</keyword>
<evidence type="ECO:0000256" key="4">
    <source>
        <dbReference type="ARBA" id="ARBA00023136"/>
    </source>
</evidence>
<feature type="transmembrane region" description="Helical" evidence="5">
    <location>
        <begin position="210"/>
        <end position="243"/>
    </location>
</feature>
<feature type="transmembrane region" description="Helical" evidence="5">
    <location>
        <begin position="343"/>
        <end position="368"/>
    </location>
</feature>
<comment type="caution">
    <text evidence="7">The sequence shown here is derived from an EMBL/GenBank/DDBJ whole genome shotgun (WGS) entry which is preliminary data.</text>
</comment>
<evidence type="ECO:0000313" key="8">
    <source>
        <dbReference type="Proteomes" id="UP000241085"/>
    </source>
</evidence>
<dbReference type="Proteomes" id="UP000241085">
    <property type="component" value="Unassembled WGS sequence"/>
</dbReference>
<dbReference type="Pfam" id="PF04932">
    <property type="entry name" value="Wzy_C"/>
    <property type="match status" value="1"/>
</dbReference>
<dbReference type="GO" id="GO:0016020">
    <property type="term" value="C:membrane"/>
    <property type="evidence" value="ECO:0007669"/>
    <property type="project" value="UniProtKB-SubCell"/>
</dbReference>
<dbReference type="PANTHER" id="PTHR37422">
    <property type="entry name" value="TEICHURONIC ACID BIOSYNTHESIS PROTEIN TUAE"/>
    <property type="match status" value="1"/>
</dbReference>
<name>A0A2T4UV08_9MICO</name>
<evidence type="ECO:0000259" key="6">
    <source>
        <dbReference type="Pfam" id="PF04932"/>
    </source>
</evidence>
<feature type="transmembrane region" description="Helical" evidence="5">
    <location>
        <begin position="95"/>
        <end position="117"/>
    </location>
</feature>
<feature type="transmembrane region" description="Helical" evidence="5">
    <location>
        <begin position="129"/>
        <end position="148"/>
    </location>
</feature>
<keyword evidence="8" id="KW-1185">Reference proteome</keyword>
<evidence type="ECO:0000313" key="7">
    <source>
        <dbReference type="EMBL" id="PTL73355.1"/>
    </source>
</evidence>
<dbReference type="RefSeq" id="WP_107574830.1">
    <property type="nucleotide sequence ID" value="NZ_PZPL01000001.1"/>
</dbReference>
<comment type="subcellular location">
    <subcellularLocation>
        <location evidence="1">Membrane</location>
        <topology evidence="1">Multi-pass membrane protein</topology>
    </subcellularLocation>
</comment>
<evidence type="ECO:0000256" key="2">
    <source>
        <dbReference type="ARBA" id="ARBA00022692"/>
    </source>
</evidence>
<keyword evidence="4 5" id="KW-0472">Membrane</keyword>
<evidence type="ECO:0000256" key="5">
    <source>
        <dbReference type="SAM" id="Phobius"/>
    </source>
</evidence>
<feature type="transmembrane region" description="Helical" evidence="5">
    <location>
        <begin position="255"/>
        <end position="277"/>
    </location>
</feature>
<feature type="transmembrane region" description="Helical" evidence="5">
    <location>
        <begin position="380"/>
        <end position="400"/>
    </location>
</feature>
<dbReference type="AlphaFoldDB" id="A0A2T4UV08"/>
<proteinExistence type="predicted"/>
<dbReference type="InterPro" id="IPR051533">
    <property type="entry name" value="WaaL-like"/>
</dbReference>
<dbReference type="InterPro" id="IPR007016">
    <property type="entry name" value="O-antigen_ligase-rel_domated"/>
</dbReference>
<gene>
    <name evidence="7" type="ORF">C1I63_11170</name>
</gene>
<keyword evidence="3 5" id="KW-1133">Transmembrane helix</keyword>
<feature type="transmembrane region" description="Helical" evidence="5">
    <location>
        <begin position="36"/>
        <end position="54"/>
    </location>
</feature>
<sequence length="449" mass="47587">MPRRAAPTAPRALAVAILTVLISGQALRNLAGWWGWGLVVGALLIAAVVLVVRERPRLLWSRTPKSLLAFLALVVLSLLWSAYPGASAIGVTAQLATTFGGVVLGLTLGAGAFVTALGRALRITVGLSLLFELVVAVVVRQSVLPLVIDLPASGPIPDAFYWSQAALFTGEPIQGIVGNRNLLGFAALLGLVVVLIELAARTVGRRWGVLWALVFAATLLLTRSSTVLLCLVAVGLAAVFALWARRRGEDGRRPVYVTAAAVGAVLVVGVASGWGALLSLLGKSEDATGRLDIWSAVWDLAAQRPVLGWGWVSYWAPWAAPFDTLAERKGVLYLQAHNAALDVWFQLGVVGLVLFCALTVSTLWRSWFRAVDRPRRSATAALPYSALSLAPLLIVVALLAQSLAESRLLIESGWLLLTALAVLTKQPANEAEEALSAERPAVAGERPGR</sequence>
<feature type="transmembrane region" description="Helical" evidence="5">
    <location>
        <begin position="182"/>
        <end position="204"/>
    </location>
</feature>
<evidence type="ECO:0000256" key="1">
    <source>
        <dbReference type="ARBA" id="ARBA00004141"/>
    </source>
</evidence>
<accession>A0A2T4UV08</accession>
<dbReference type="EMBL" id="PZPL01000001">
    <property type="protein sequence ID" value="PTL73355.1"/>
    <property type="molecule type" value="Genomic_DNA"/>
</dbReference>
<feature type="transmembrane region" description="Helical" evidence="5">
    <location>
        <begin position="66"/>
        <end position="83"/>
    </location>
</feature>
<organism evidence="7 8">
    <name type="scientific">Rathayibacter caricis DSM 15933</name>
    <dbReference type="NCBI Taxonomy" id="1328867"/>
    <lineage>
        <taxon>Bacteria</taxon>
        <taxon>Bacillati</taxon>
        <taxon>Actinomycetota</taxon>
        <taxon>Actinomycetes</taxon>
        <taxon>Micrococcales</taxon>
        <taxon>Microbacteriaceae</taxon>
        <taxon>Rathayibacter</taxon>
    </lineage>
</organism>
<evidence type="ECO:0000256" key="3">
    <source>
        <dbReference type="ARBA" id="ARBA00022989"/>
    </source>
</evidence>
<reference evidence="7 8" key="1">
    <citation type="submission" date="2018-03" db="EMBL/GenBank/DDBJ databases">
        <title>Bacteriophage NCPPB3778 and a type I-E CRISPR drive the evolution of the US Biological Select Agent, Rathayibacter toxicus.</title>
        <authorList>
            <person name="Davis E.W.II."/>
            <person name="Tabima J.F."/>
            <person name="Weisberg A.J."/>
            <person name="Dantas Lopes L."/>
            <person name="Wiseman M.S."/>
            <person name="Wiseman M.S."/>
            <person name="Pupko T."/>
            <person name="Belcher M.S."/>
            <person name="Sechler A.J."/>
            <person name="Tancos M.A."/>
            <person name="Schroeder B.K."/>
            <person name="Murray T.D."/>
            <person name="Luster D.G."/>
            <person name="Schneider W.L."/>
            <person name="Rogers E."/>
            <person name="Andreote F.D."/>
            <person name="Grunwald N.J."/>
            <person name="Putnam M.L."/>
            <person name="Chang J.H."/>
        </authorList>
    </citation>
    <scope>NUCLEOTIDE SEQUENCE [LARGE SCALE GENOMIC DNA]</scope>
    <source>
        <strain evidence="7 8">DSM 15933</strain>
    </source>
</reference>
<feature type="domain" description="O-antigen ligase-related" evidence="6">
    <location>
        <begin position="212"/>
        <end position="356"/>
    </location>
</feature>
<dbReference type="PANTHER" id="PTHR37422:SF13">
    <property type="entry name" value="LIPOPOLYSACCHARIDE BIOSYNTHESIS PROTEIN PA4999-RELATED"/>
    <property type="match status" value="1"/>
</dbReference>